<dbReference type="OrthoDB" id="3789491at2759"/>
<feature type="compositionally biased region" description="Acidic residues" evidence="1">
    <location>
        <begin position="170"/>
        <end position="181"/>
    </location>
</feature>
<proteinExistence type="predicted"/>
<feature type="region of interest" description="Disordered" evidence="1">
    <location>
        <begin position="157"/>
        <end position="181"/>
    </location>
</feature>
<dbReference type="Proteomes" id="UP001152607">
    <property type="component" value="Unassembled WGS sequence"/>
</dbReference>
<keyword evidence="3" id="KW-1185">Reference proteome</keyword>
<sequence>MSVTVGDFLFQRLAAVGVQRVHTRSSSTIFLGSIQRSNLDFSGQPSLISPTETLCFLASSSDLLACYSDAVRFLGSRPIVIIHELDSAQFTSTTTYTSTLDFAASTILNSPMTAVSQIDRMLRALTYASKPVYIGLSLAVAGQTVSVPTLQMGWSAPTSGSSGMKGDNASSEEIEAAEAGQ</sequence>
<dbReference type="EMBL" id="CAOQHR010000013">
    <property type="protein sequence ID" value="CAI6342506.1"/>
    <property type="molecule type" value="Genomic_DNA"/>
</dbReference>
<organism evidence="2 3">
    <name type="scientific">Periconia digitata</name>
    <dbReference type="NCBI Taxonomy" id="1303443"/>
    <lineage>
        <taxon>Eukaryota</taxon>
        <taxon>Fungi</taxon>
        <taxon>Dikarya</taxon>
        <taxon>Ascomycota</taxon>
        <taxon>Pezizomycotina</taxon>
        <taxon>Dothideomycetes</taxon>
        <taxon>Pleosporomycetidae</taxon>
        <taxon>Pleosporales</taxon>
        <taxon>Massarineae</taxon>
        <taxon>Periconiaceae</taxon>
        <taxon>Periconia</taxon>
    </lineage>
</organism>
<evidence type="ECO:0000313" key="2">
    <source>
        <dbReference type="EMBL" id="CAI6342506.1"/>
    </source>
</evidence>
<reference evidence="2" key="1">
    <citation type="submission" date="2023-01" db="EMBL/GenBank/DDBJ databases">
        <authorList>
            <person name="Van Ghelder C."/>
            <person name="Rancurel C."/>
        </authorList>
    </citation>
    <scope>NUCLEOTIDE SEQUENCE</scope>
    <source>
        <strain evidence="2">CNCM I-4278</strain>
    </source>
</reference>
<accession>A0A9W4UX27</accession>
<comment type="caution">
    <text evidence="2">The sequence shown here is derived from an EMBL/GenBank/DDBJ whole genome shotgun (WGS) entry which is preliminary data.</text>
</comment>
<dbReference type="AlphaFoldDB" id="A0A9W4UX27"/>
<evidence type="ECO:0000313" key="3">
    <source>
        <dbReference type="Proteomes" id="UP001152607"/>
    </source>
</evidence>
<evidence type="ECO:0000256" key="1">
    <source>
        <dbReference type="SAM" id="MobiDB-lite"/>
    </source>
</evidence>
<protein>
    <submittedName>
        <fullName evidence="2">Uncharacterized protein</fullName>
    </submittedName>
</protein>
<gene>
    <name evidence="2" type="ORF">PDIGIT_LOCUS15713</name>
</gene>
<name>A0A9W4UX27_9PLEO</name>